<sequence length="441" mass="50953">MDSIGIDVQSSQFMPTELPDIIDHFICKLCKQVVYQPKECPKCSNLYCFDCVNIQLSDKGKWQCPYPECKAADGVVEIHRTVKEILEKLVFSCPKCNTVKRTYIEINKHSALCDGEDNGRMETEAIESFKEAEKKQLAEAPVQVQYTEMNIYIMEKDSKKFYLYNSRTQAVSIHEVNCPSNFPHNFQAIQVGLVQTKVYIVGGGDFNQVPESMFQLSQIVLNNSTNKYQLEAREKMKFARHGHSCCSLGEKFIVVTGSRKDTDRAPYRTELYNTETNKWIELAQFNQGRHYHSSCSLQSKFIFVFCGISNETKKYLNTIERLEFNAADIQSSLRQRWEQIVVNNQNLLVPRQGSGVCQISNDEILIVGGFHGNFSNETFFFNNQTKSIRKAYNELKDSIFPFQVPTIADPLNQSVYTVDWQTYKLYEFKNDKWQLKKKIKP</sequence>
<proteinExistence type="predicted"/>
<dbReference type="PANTHER" id="PTHR46260">
    <property type="entry name" value="RING-TYPE DOMAIN-CONTAINING PROTEIN"/>
    <property type="match status" value="1"/>
</dbReference>
<keyword evidence="1" id="KW-0880">Kelch repeat</keyword>
<dbReference type="InParanoid" id="A0A078AST7"/>
<dbReference type="OrthoDB" id="283842at2759"/>
<dbReference type="EMBL" id="CCKQ01013574">
    <property type="protein sequence ID" value="CDW85254.1"/>
    <property type="molecule type" value="Genomic_DNA"/>
</dbReference>
<reference evidence="3 4" key="1">
    <citation type="submission" date="2014-06" db="EMBL/GenBank/DDBJ databases">
        <authorList>
            <person name="Swart Estienne"/>
        </authorList>
    </citation>
    <scope>NUCLEOTIDE SEQUENCE [LARGE SCALE GENOMIC DNA]</scope>
    <source>
        <strain evidence="3 4">130c</strain>
    </source>
</reference>
<dbReference type="InterPro" id="IPR051746">
    <property type="entry name" value="Kelch_domain_containing_8"/>
</dbReference>
<dbReference type="SUPFAM" id="SSF117281">
    <property type="entry name" value="Kelch motif"/>
    <property type="match status" value="1"/>
</dbReference>
<name>A0A078AST7_STYLE</name>
<dbReference type="AlphaFoldDB" id="A0A078AST7"/>
<keyword evidence="4" id="KW-1185">Reference proteome</keyword>
<organism evidence="3 4">
    <name type="scientific">Stylonychia lemnae</name>
    <name type="common">Ciliate</name>
    <dbReference type="NCBI Taxonomy" id="5949"/>
    <lineage>
        <taxon>Eukaryota</taxon>
        <taxon>Sar</taxon>
        <taxon>Alveolata</taxon>
        <taxon>Ciliophora</taxon>
        <taxon>Intramacronucleata</taxon>
        <taxon>Spirotrichea</taxon>
        <taxon>Stichotrichia</taxon>
        <taxon>Sporadotrichida</taxon>
        <taxon>Oxytrichidae</taxon>
        <taxon>Stylonychinae</taxon>
        <taxon>Stylonychia</taxon>
    </lineage>
</organism>
<gene>
    <name evidence="3" type="primary">Contig9860.g10541</name>
    <name evidence="3" type="ORF">STYLEM_14328</name>
</gene>
<keyword evidence="2" id="KW-0677">Repeat</keyword>
<evidence type="ECO:0000313" key="4">
    <source>
        <dbReference type="Proteomes" id="UP000039865"/>
    </source>
</evidence>
<dbReference type="Proteomes" id="UP000039865">
    <property type="component" value="Unassembled WGS sequence"/>
</dbReference>
<protein>
    <submittedName>
        <fullName evidence="3">Kelch motif family protein</fullName>
    </submittedName>
</protein>
<dbReference type="Gene3D" id="2.120.10.80">
    <property type="entry name" value="Kelch-type beta propeller"/>
    <property type="match status" value="1"/>
</dbReference>
<dbReference type="PANTHER" id="PTHR46260:SF3">
    <property type="entry name" value="RING-TYPE DOMAIN-CONTAINING PROTEIN"/>
    <property type="match status" value="1"/>
</dbReference>
<evidence type="ECO:0000313" key="3">
    <source>
        <dbReference type="EMBL" id="CDW85254.1"/>
    </source>
</evidence>
<evidence type="ECO:0000256" key="1">
    <source>
        <dbReference type="ARBA" id="ARBA00022441"/>
    </source>
</evidence>
<evidence type="ECO:0000256" key="2">
    <source>
        <dbReference type="ARBA" id="ARBA00022737"/>
    </source>
</evidence>
<dbReference type="Pfam" id="PF24681">
    <property type="entry name" value="Kelch_KLHDC2_KLHL20_DRC7"/>
    <property type="match status" value="1"/>
</dbReference>
<dbReference type="InterPro" id="IPR015915">
    <property type="entry name" value="Kelch-typ_b-propeller"/>
</dbReference>
<accession>A0A078AST7</accession>